<organism evidence="1 2">
    <name type="scientific">Gigaspora margarita</name>
    <dbReference type="NCBI Taxonomy" id="4874"/>
    <lineage>
        <taxon>Eukaryota</taxon>
        <taxon>Fungi</taxon>
        <taxon>Fungi incertae sedis</taxon>
        <taxon>Mucoromycota</taxon>
        <taxon>Glomeromycotina</taxon>
        <taxon>Glomeromycetes</taxon>
        <taxon>Diversisporales</taxon>
        <taxon>Gigasporaceae</taxon>
        <taxon>Gigaspora</taxon>
    </lineage>
</organism>
<evidence type="ECO:0000313" key="2">
    <source>
        <dbReference type="Proteomes" id="UP000789901"/>
    </source>
</evidence>
<comment type="caution">
    <text evidence="1">The sequence shown here is derived from an EMBL/GenBank/DDBJ whole genome shotgun (WGS) entry which is preliminary data.</text>
</comment>
<protein>
    <submittedName>
        <fullName evidence="1">39076_t:CDS:1</fullName>
    </submittedName>
</protein>
<reference evidence="1 2" key="1">
    <citation type="submission" date="2021-06" db="EMBL/GenBank/DDBJ databases">
        <authorList>
            <person name="Kallberg Y."/>
            <person name="Tangrot J."/>
            <person name="Rosling A."/>
        </authorList>
    </citation>
    <scope>NUCLEOTIDE SEQUENCE [LARGE SCALE GENOMIC DNA]</scope>
    <source>
        <strain evidence="1 2">120-4 pot B 10/14</strain>
    </source>
</reference>
<proteinExistence type="predicted"/>
<feature type="non-terminal residue" evidence="1">
    <location>
        <position position="1"/>
    </location>
</feature>
<gene>
    <name evidence="1" type="ORF">GMARGA_LOCUS35533</name>
</gene>
<name>A0ABN7WVA2_GIGMA</name>
<dbReference type="Proteomes" id="UP000789901">
    <property type="component" value="Unassembled WGS sequence"/>
</dbReference>
<sequence>GHNNLQQNFPGFDVPVDYSMAFSKQSTNHLKNRDSLKEILSLQTYIIRRIKEIKDKMPAIEML</sequence>
<dbReference type="EMBL" id="CAJVQB010066374">
    <property type="protein sequence ID" value="CAG8841632.1"/>
    <property type="molecule type" value="Genomic_DNA"/>
</dbReference>
<evidence type="ECO:0000313" key="1">
    <source>
        <dbReference type="EMBL" id="CAG8841632.1"/>
    </source>
</evidence>
<accession>A0ABN7WVA2</accession>
<keyword evidence="2" id="KW-1185">Reference proteome</keyword>